<name>A0A2P5D7V4_PARAD</name>
<organism evidence="2 3">
    <name type="scientific">Parasponia andersonii</name>
    <name type="common">Sponia andersonii</name>
    <dbReference type="NCBI Taxonomy" id="3476"/>
    <lineage>
        <taxon>Eukaryota</taxon>
        <taxon>Viridiplantae</taxon>
        <taxon>Streptophyta</taxon>
        <taxon>Embryophyta</taxon>
        <taxon>Tracheophyta</taxon>
        <taxon>Spermatophyta</taxon>
        <taxon>Magnoliopsida</taxon>
        <taxon>eudicotyledons</taxon>
        <taxon>Gunneridae</taxon>
        <taxon>Pentapetalae</taxon>
        <taxon>rosids</taxon>
        <taxon>fabids</taxon>
        <taxon>Rosales</taxon>
        <taxon>Cannabaceae</taxon>
        <taxon>Parasponia</taxon>
    </lineage>
</organism>
<proteinExistence type="predicted"/>
<dbReference type="EMBL" id="JXTB01000057">
    <property type="protein sequence ID" value="PON69326.1"/>
    <property type="molecule type" value="Genomic_DNA"/>
</dbReference>
<dbReference type="Proteomes" id="UP000237105">
    <property type="component" value="Unassembled WGS sequence"/>
</dbReference>
<gene>
    <name evidence="2" type="ORF">PanWU01x14_090490</name>
</gene>
<dbReference type="AlphaFoldDB" id="A0A2P5D7V4"/>
<reference evidence="3" key="1">
    <citation type="submission" date="2016-06" db="EMBL/GenBank/DDBJ databases">
        <title>Parallel loss of symbiosis genes in relatives of nitrogen-fixing non-legume Parasponia.</title>
        <authorList>
            <person name="Van Velzen R."/>
            <person name="Holmer R."/>
            <person name="Bu F."/>
            <person name="Rutten L."/>
            <person name="Van Zeijl A."/>
            <person name="Liu W."/>
            <person name="Santuari L."/>
            <person name="Cao Q."/>
            <person name="Sharma T."/>
            <person name="Shen D."/>
            <person name="Roswanjaya Y."/>
            <person name="Wardhani T."/>
            <person name="Kalhor M.S."/>
            <person name="Jansen J."/>
            <person name="Van den Hoogen J."/>
            <person name="Gungor B."/>
            <person name="Hartog M."/>
            <person name="Hontelez J."/>
            <person name="Verver J."/>
            <person name="Yang W.-C."/>
            <person name="Schijlen E."/>
            <person name="Repin R."/>
            <person name="Schilthuizen M."/>
            <person name="Schranz E."/>
            <person name="Heidstra R."/>
            <person name="Miyata K."/>
            <person name="Fedorova E."/>
            <person name="Kohlen W."/>
            <person name="Bisseling T."/>
            <person name="Smit S."/>
            <person name="Geurts R."/>
        </authorList>
    </citation>
    <scope>NUCLEOTIDE SEQUENCE [LARGE SCALE GENOMIC DNA]</scope>
    <source>
        <strain evidence="3">cv. WU1-14</strain>
    </source>
</reference>
<protein>
    <submittedName>
        <fullName evidence="2">Uncharacterized protein</fullName>
    </submittedName>
</protein>
<sequence length="178" mass="19015">MTHNLRNPNPIINHQIGEPHLRTQAREQHNARIDVDLAIRPEQAPIVVIVPGEEVVVEGPDPGEVEERPATVVAAEGGRGRGFGGAEAVVVVPGEVEAGEEGFERRVAVNEGGDEVGPVLDDRTEREDEEREEEKGGEVGGEGGAGLLQQLSRRPEIAQPRMMMVVVVVLVVVAHGGT</sequence>
<evidence type="ECO:0000313" key="3">
    <source>
        <dbReference type="Proteomes" id="UP000237105"/>
    </source>
</evidence>
<accession>A0A2P5D7V4</accession>
<dbReference type="OrthoDB" id="10519992at2759"/>
<comment type="caution">
    <text evidence="2">The sequence shown here is derived from an EMBL/GenBank/DDBJ whole genome shotgun (WGS) entry which is preliminary data.</text>
</comment>
<evidence type="ECO:0000256" key="1">
    <source>
        <dbReference type="SAM" id="MobiDB-lite"/>
    </source>
</evidence>
<keyword evidence="3" id="KW-1185">Reference proteome</keyword>
<feature type="region of interest" description="Disordered" evidence="1">
    <location>
        <begin position="111"/>
        <end position="148"/>
    </location>
</feature>
<evidence type="ECO:0000313" key="2">
    <source>
        <dbReference type="EMBL" id="PON69326.1"/>
    </source>
</evidence>